<evidence type="ECO:0000256" key="1">
    <source>
        <dbReference type="SAM" id="MobiDB-lite"/>
    </source>
</evidence>
<feature type="region of interest" description="Disordered" evidence="1">
    <location>
        <begin position="261"/>
        <end position="364"/>
    </location>
</feature>
<sequence length="1434" mass="152464">MANYTLRITQNGQSKSGQLTDNGRAQLQAERNTEYQIYDEQGQLITHPVVERSGDNLLVYANKEKDGEPELILIDYYDKNPVQNMDYVADAGNTLMTSDKAIAAVPLFASEVAAAVGSALVAGVTAVALWNRDKDGSSPSKNTESNTPEKTAESSTATLSVSIDKIDDIQLSDVKQTYTLSGSIAGLQQGDKADVWVSVNNKTPQKATVVGNTWTLAVNGTDLANEKGTFNVAASVLAINPETGATTHGKEAAVNRYNVLDNSQPVDTQPTETKPAETKPADTKPADTKPADTKPADTKPADTKPADTKPADTKPADTKPADTKPADTKPADTKPADTKPADTKPADTKPADTQPTTKLNDPSVTIIKIDPINQENRNEKSLITGKVNPNNADLDKVEVYLMIGNTKVPATVSPDKTIWFAEVENGTLVQNQGENKIVAHVEIAKGDQTAQSDNTKGKITAWNDTTTPNPDSNVDTYFVDTRISKPTITIDKAPSAIVKGQEEETYTVSGSLKNIDSDVDVNDIAVTLQINGKPVSEPIQISPSKDAWWVSLPVAELTSKDGNNEIIAGVSVQDQVQNSNASDAAPAQYIVLNEPDVTVRPIAPINQANQNGTTTLTGKVDVNNDKVDNVVVKVSINQGEPIVAQLSDDKKSWILPNVPNKDLIGDSNAPHTIVATVEIQKGTAKAENNNILSKITDPAENTAEFVVDTQISKPTITIDDVKDITQGKEQDSYTITGTLGNIDADVKLENIAISLQLKGTDDINSGTANVVTTTPNSPLSIDLAKKTWSFKVDKDWLKTNVLGEKTLTASIQVTDQAGNTAVNQQPDAKATDTFKVLADPSAPAALNKPSITIEAIPPFNAESKKSILTQIVGKFNVNNENVLPDEVQITLEVNGQKAFAVDKDSINIANGSWTALMDIATLTKQEGNVPIKAIVTINKNGQTVSADNTESPISANNVKEFVVDTQISTPEIDIKPLPNIEKGKEQDQYTVSGSLKKIDSDVDVKDVTVTLQINGKDVDVPVTVSADKTSWSANVKGSNLAANVGDQQSVSAHVSVKDHANNIATATPAQANYNVTAAKPVLPEIKIDAITEDEIALLNQFFGASQNKEITGKLVNVPAGAAPVVEVTVGGKSYKATVTGDTWRVEVPKSTLTERSKHEVVAKLTVNGASDTDTAAFYVIDPDITINNNPIHITQSNLNGTTTLTGTYDVNGADKKEVLVQIGKGTTGSGMETVLKSFSSQDADNPVILNDDNTWTITVKNSDLAFEVGDSKTLAVGAKVVFTEGTQTGDKFTSFGYQSDVVAPKTSPFIISNLVDDDGSHNLGLISSSIDVSAHNGSVSGSDGVKDTFVFSKVLDGSIAQIAHFNAHEDKLQLSSEVFSALSNTMSDFADYVQYNAATGALSYDADGKGDGAATQFAQLSKDLDIDQSHFIIA</sequence>
<feature type="compositionally biased region" description="Polar residues" evidence="1">
    <location>
        <begin position="137"/>
        <end position="157"/>
    </location>
</feature>
<gene>
    <name evidence="2" type="ORF">SAMN02746062_01617</name>
</gene>
<dbReference type="EMBL" id="OCNF01000014">
    <property type="protein sequence ID" value="SOD69311.1"/>
    <property type="molecule type" value="Genomic_DNA"/>
</dbReference>
<dbReference type="InterPro" id="IPR013783">
    <property type="entry name" value="Ig-like_fold"/>
</dbReference>
<protein>
    <submittedName>
        <fullName evidence="2">Uncharacterized protein</fullName>
    </submittedName>
</protein>
<feature type="region of interest" description="Disordered" evidence="1">
    <location>
        <begin position="132"/>
        <end position="157"/>
    </location>
</feature>
<evidence type="ECO:0000313" key="3">
    <source>
        <dbReference type="Proteomes" id="UP000219669"/>
    </source>
</evidence>
<feature type="compositionally biased region" description="Polar residues" evidence="1">
    <location>
        <begin position="351"/>
        <end position="363"/>
    </location>
</feature>
<dbReference type="Proteomes" id="UP000219669">
    <property type="component" value="Unassembled WGS sequence"/>
</dbReference>
<accession>A0A286EEI2</accession>
<name>A0A286EEI2_9NEIS</name>
<evidence type="ECO:0000313" key="2">
    <source>
        <dbReference type="EMBL" id="SOD69311.1"/>
    </source>
</evidence>
<dbReference type="RefSeq" id="WP_257011008.1">
    <property type="nucleotide sequence ID" value="NZ_OCNF01000014.1"/>
</dbReference>
<proteinExistence type="predicted"/>
<keyword evidence="3" id="KW-1185">Reference proteome</keyword>
<feature type="compositionally biased region" description="Basic and acidic residues" evidence="1">
    <location>
        <begin position="274"/>
        <end position="350"/>
    </location>
</feature>
<organism evidence="2 3">
    <name type="scientific">Alysiella filiformis DSM 16848</name>
    <dbReference type="NCBI Taxonomy" id="1120981"/>
    <lineage>
        <taxon>Bacteria</taxon>
        <taxon>Pseudomonadati</taxon>
        <taxon>Pseudomonadota</taxon>
        <taxon>Betaproteobacteria</taxon>
        <taxon>Neisseriales</taxon>
        <taxon>Neisseriaceae</taxon>
        <taxon>Alysiella</taxon>
    </lineage>
</organism>
<feature type="compositionally biased region" description="Polar residues" evidence="1">
    <location>
        <begin position="261"/>
        <end position="272"/>
    </location>
</feature>
<reference evidence="2" key="1">
    <citation type="submission" date="2017-09" db="EMBL/GenBank/DDBJ databases">
        <authorList>
            <person name="Ehlers B."/>
            <person name="Leendertz F.H."/>
        </authorList>
    </citation>
    <scope>NUCLEOTIDE SEQUENCE [LARGE SCALE GENOMIC DNA]</scope>
    <source>
        <strain evidence="2">DSM 16848</strain>
    </source>
</reference>
<dbReference type="Gene3D" id="2.60.40.10">
    <property type="entry name" value="Immunoglobulins"/>
    <property type="match status" value="2"/>
</dbReference>